<feature type="region of interest" description="Disordered" evidence="4">
    <location>
        <begin position="333"/>
        <end position="352"/>
    </location>
</feature>
<name>A0A4V1WMH1_9PLEO</name>
<dbReference type="InterPro" id="IPR050776">
    <property type="entry name" value="Ank_Repeat/CDKN_Inhibitor"/>
</dbReference>
<evidence type="ECO:0000256" key="4">
    <source>
        <dbReference type="SAM" id="MobiDB-lite"/>
    </source>
</evidence>
<evidence type="ECO:0000313" key="6">
    <source>
        <dbReference type="Proteomes" id="UP000292402"/>
    </source>
</evidence>
<dbReference type="InterPro" id="IPR036770">
    <property type="entry name" value="Ankyrin_rpt-contain_sf"/>
</dbReference>
<feature type="repeat" description="ANK" evidence="3">
    <location>
        <begin position="82"/>
        <end position="114"/>
    </location>
</feature>
<feature type="compositionally biased region" description="Basic and acidic residues" evidence="4">
    <location>
        <begin position="340"/>
        <end position="350"/>
    </location>
</feature>
<dbReference type="SMART" id="SM00248">
    <property type="entry name" value="ANK"/>
    <property type="match status" value="6"/>
</dbReference>
<feature type="repeat" description="ANK" evidence="3">
    <location>
        <begin position="115"/>
        <end position="147"/>
    </location>
</feature>
<keyword evidence="2 3" id="KW-0040">ANK repeat</keyword>
<sequence>MGANWHFMDRSGRSPSDGAWRKILMNDDSNASVMKFRALVGSDDSKDLQLGPLHRIILGLSSIDFTMQLDLEPSRVNDADWLGVTPLMWAALRNNHTYIGLLLLHGARPDLKDSEGRTALHHAARVGSIRCVDALLGAGADPNTVDNRGFTPLHDVAFSVESTETANMIISLHSHCANIEARDEMGRSPVFIASLTGSQTALKTLIECRADVNALDFVDVPPIVLAILRGHGEIVRQLFSAGAMPSWGPVDHIVDNVLIKAALNGTKEMMDILADSAIPPIECDIPRIRHYFQTYRKVLYGAPCSPEEELAAFQRLLDKKAIALTCAENSDLPEETNSVSRKESDEYHDSNDEDAVVDVFEDAQENMSCLHESTLLETLPVVVST</sequence>
<dbReference type="SUPFAM" id="SSF48403">
    <property type="entry name" value="Ankyrin repeat"/>
    <property type="match status" value="1"/>
</dbReference>
<dbReference type="EMBL" id="PDXA01000025">
    <property type="protein sequence ID" value="RYN47736.1"/>
    <property type="molecule type" value="Genomic_DNA"/>
</dbReference>
<dbReference type="PANTHER" id="PTHR24201:SF15">
    <property type="entry name" value="ANKYRIN REPEAT DOMAIN-CONTAINING PROTEIN 66"/>
    <property type="match status" value="1"/>
</dbReference>
<protein>
    <submittedName>
        <fullName evidence="5">Uncharacterized protein</fullName>
    </submittedName>
</protein>
<dbReference type="PROSITE" id="PS50297">
    <property type="entry name" value="ANK_REP_REGION"/>
    <property type="match status" value="2"/>
</dbReference>
<comment type="caution">
    <text evidence="5">The sequence shown here is derived from an EMBL/GenBank/DDBJ whole genome shotgun (WGS) entry which is preliminary data.</text>
</comment>
<dbReference type="PANTHER" id="PTHR24201">
    <property type="entry name" value="ANK_REP_REGION DOMAIN-CONTAINING PROTEIN"/>
    <property type="match status" value="1"/>
</dbReference>
<dbReference type="Pfam" id="PF12796">
    <property type="entry name" value="Ank_2"/>
    <property type="match status" value="1"/>
</dbReference>
<dbReference type="AlphaFoldDB" id="A0A4V1WMH1"/>
<reference evidence="6" key="1">
    <citation type="journal article" date="2019" name="bioRxiv">
        <title>Genomics, evolutionary history and diagnostics of the Alternaria alternata species group including apple and Asian pear pathotypes.</title>
        <authorList>
            <person name="Armitage A.D."/>
            <person name="Cockerton H.M."/>
            <person name="Sreenivasaprasad S."/>
            <person name="Woodhall J.W."/>
            <person name="Lane C.R."/>
            <person name="Harrison R.J."/>
            <person name="Clarkson J.P."/>
        </authorList>
    </citation>
    <scope>NUCLEOTIDE SEQUENCE [LARGE SCALE GENOMIC DNA]</scope>
    <source>
        <strain evidence="6">FERA 1082</strain>
    </source>
</reference>
<accession>A0A4V1WMH1</accession>
<evidence type="ECO:0000256" key="1">
    <source>
        <dbReference type="ARBA" id="ARBA00022737"/>
    </source>
</evidence>
<organism evidence="5 6">
    <name type="scientific">Alternaria tenuissima</name>
    <dbReference type="NCBI Taxonomy" id="119927"/>
    <lineage>
        <taxon>Eukaryota</taxon>
        <taxon>Fungi</taxon>
        <taxon>Dikarya</taxon>
        <taxon>Ascomycota</taxon>
        <taxon>Pezizomycotina</taxon>
        <taxon>Dothideomycetes</taxon>
        <taxon>Pleosporomycetidae</taxon>
        <taxon>Pleosporales</taxon>
        <taxon>Pleosporineae</taxon>
        <taxon>Pleosporaceae</taxon>
        <taxon>Alternaria</taxon>
        <taxon>Alternaria sect. Alternaria</taxon>
        <taxon>Alternaria alternata complex</taxon>
    </lineage>
</organism>
<dbReference type="Proteomes" id="UP000292402">
    <property type="component" value="Unassembled WGS sequence"/>
</dbReference>
<evidence type="ECO:0000256" key="2">
    <source>
        <dbReference type="ARBA" id="ARBA00023043"/>
    </source>
</evidence>
<proteinExistence type="predicted"/>
<evidence type="ECO:0000313" key="5">
    <source>
        <dbReference type="EMBL" id="RYN47736.1"/>
    </source>
</evidence>
<keyword evidence="1" id="KW-0677">Repeat</keyword>
<dbReference type="PROSITE" id="PS50088">
    <property type="entry name" value="ANK_REPEAT"/>
    <property type="match status" value="3"/>
</dbReference>
<feature type="repeat" description="ANK" evidence="3">
    <location>
        <begin position="185"/>
        <end position="217"/>
    </location>
</feature>
<gene>
    <name evidence="5" type="ORF">AA0114_g7619</name>
</gene>
<dbReference type="InterPro" id="IPR002110">
    <property type="entry name" value="Ankyrin_rpt"/>
</dbReference>
<dbReference type="Gene3D" id="1.25.40.20">
    <property type="entry name" value="Ankyrin repeat-containing domain"/>
    <property type="match status" value="2"/>
</dbReference>
<evidence type="ECO:0000256" key="3">
    <source>
        <dbReference type="PROSITE-ProRule" id="PRU00023"/>
    </source>
</evidence>